<evidence type="ECO:0000313" key="2">
    <source>
        <dbReference type="Proteomes" id="UP000822476"/>
    </source>
</evidence>
<reference evidence="1" key="1">
    <citation type="submission" date="2019-07" db="EMBL/GenBank/DDBJ databases">
        <title>Annotation for the trematode Paragonimus miyazaki's.</title>
        <authorList>
            <person name="Choi Y.-J."/>
        </authorList>
    </citation>
    <scope>NUCLEOTIDE SEQUENCE</scope>
    <source>
        <strain evidence="1">Japan</strain>
    </source>
</reference>
<dbReference type="AlphaFoldDB" id="A0A8S9Z5Z9"/>
<name>A0A8S9Z5Z9_9TREM</name>
<dbReference type="Proteomes" id="UP000822476">
    <property type="component" value="Unassembled WGS sequence"/>
</dbReference>
<accession>A0A8S9Z5Z9</accession>
<proteinExistence type="predicted"/>
<protein>
    <submittedName>
        <fullName evidence="1">Uncharacterized protein</fullName>
    </submittedName>
</protein>
<dbReference type="EMBL" id="JTDE01000177">
    <property type="protein sequence ID" value="KAF7262084.1"/>
    <property type="molecule type" value="Genomic_DNA"/>
</dbReference>
<comment type="caution">
    <text evidence="1">The sequence shown here is derived from an EMBL/GenBank/DDBJ whole genome shotgun (WGS) entry which is preliminary data.</text>
</comment>
<keyword evidence="2" id="KW-1185">Reference proteome</keyword>
<organism evidence="1 2">
    <name type="scientific">Paragonimus skrjabini miyazakii</name>
    <dbReference type="NCBI Taxonomy" id="59628"/>
    <lineage>
        <taxon>Eukaryota</taxon>
        <taxon>Metazoa</taxon>
        <taxon>Spiralia</taxon>
        <taxon>Lophotrochozoa</taxon>
        <taxon>Platyhelminthes</taxon>
        <taxon>Trematoda</taxon>
        <taxon>Digenea</taxon>
        <taxon>Plagiorchiida</taxon>
        <taxon>Troglotremata</taxon>
        <taxon>Troglotrematidae</taxon>
        <taxon>Paragonimus</taxon>
    </lineage>
</organism>
<evidence type="ECO:0000313" key="1">
    <source>
        <dbReference type="EMBL" id="KAF7262084.1"/>
    </source>
</evidence>
<gene>
    <name evidence="1" type="ORF">EG68_00582</name>
</gene>
<sequence length="71" mass="8107">MILTEIPNLSVLLAVDFNYQNFPLSVLNGDDNHPVLVANKNEARPFVKSLIIWFDFLDHFGTPLLHTGYHN</sequence>